<gene>
    <name evidence="1" type="ORF">MIND_00191800</name>
</gene>
<name>A0A8H6T678_9AGAR</name>
<proteinExistence type="predicted"/>
<protein>
    <submittedName>
        <fullName evidence="1">Uncharacterized protein</fullName>
    </submittedName>
</protein>
<dbReference type="Proteomes" id="UP000636479">
    <property type="component" value="Unassembled WGS sequence"/>
</dbReference>
<reference evidence="1" key="1">
    <citation type="submission" date="2020-05" db="EMBL/GenBank/DDBJ databases">
        <title>Mycena genomes resolve the evolution of fungal bioluminescence.</title>
        <authorList>
            <person name="Tsai I.J."/>
        </authorList>
    </citation>
    <scope>NUCLEOTIDE SEQUENCE</scope>
    <source>
        <strain evidence="1">171206Taipei</strain>
    </source>
</reference>
<organism evidence="1 2">
    <name type="scientific">Mycena indigotica</name>
    <dbReference type="NCBI Taxonomy" id="2126181"/>
    <lineage>
        <taxon>Eukaryota</taxon>
        <taxon>Fungi</taxon>
        <taxon>Dikarya</taxon>
        <taxon>Basidiomycota</taxon>
        <taxon>Agaricomycotina</taxon>
        <taxon>Agaricomycetes</taxon>
        <taxon>Agaricomycetidae</taxon>
        <taxon>Agaricales</taxon>
        <taxon>Marasmiineae</taxon>
        <taxon>Mycenaceae</taxon>
        <taxon>Mycena</taxon>
    </lineage>
</organism>
<evidence type="ECO:0000313" key="2">
    <source>
        <dbReference type="Proteomes" id="UP000636479"/>
    </source>
</evidence>
<dbReference type="OrthoDB" id="6511194at2759"/>
<dbReference type="PANTHER" id="PTHR35871">
    <property type="entry name" value="EXPRESSED PROTEIN"/>
    <property type="match status" value="1"/>
</dbReference>
<dbReference type="RefSeq" id="XP_037223921.1">
    <property type="nucleotide sequence ID" value="XM_037358826.1"/>
</dbReference>
<dbReference type="PANTHER" id="PTHR35871:SF1">
    <property type="entry name" value="CXC1-LIKE CYSTEINE CLUSTER ASSOCIATED WITH KDZ TRANSPOSASES DOMAIN-CONTAINING PROTEIN"/>
    <property type="match status" value="1"/>
</dbReference>
<accession>A0A8H6T678</accession>
<comment type="caution">
    <text evidence="1">The sequence shown here is derived from an EMBL/GenBank/DDBJ whole genome shotgun (WGS) entry which is preliminary data.</text>
</comment>
<evidence type="ECO:0000313" key="1">
    <source>
        <dbReference type="EMBL" id="KAF7311813.1"/>
    </source>
</evidence>
<dbReference type="AlphaFoldDB" id="A0A8H6T678"/>
<dbReference type="GeneID" id="59341342"/>
<dbReference type="EMBL" id="JACAZF010000002">
    <property type="protein sequence ID" value="KAF7311813.1"/>
    <property type="molecule type" value="Genomic_DNA"/>
</dbReference>
<keyword evidence="2" id="KW-1185">Reference proteome</keyword>
<sequence length="351" mass="40115">MAPDRSPESAAERALNRLHHQDFVALRRAAAQLSVLSKDKKADVVFRTRLVSMHGTLNIYLSSAFNYTWRQASTLIAHSQGLGNHHARRIRDWLHTFLSTQKLPVHIIGVNDGDSLLDDEDFALAIKLHLQTVCAKNKHFRAQDIVDFVASAEMQERLETAGIQKRSISVRTARHWLKRMDWRFGARKNGMYVDGHEREDVVAYRAAFVKRWMEEYEPRIITYDNDGKEATRPNGDAFKLTGKYIGQRLQLIPVTHDESTFYKNDRRKVGWINTLVKPTPEAKGEGDSIMVSDFLVAHWGRLRLDECVMPSCFTFFDILQLGGVEVSGSEPEYRRPDDISAGPRLRIGNVL</sequence>